<evidence type="ECO:0000313" key="2">
    <source>
        <dbReference type="Proteomes" id="UP000487117"/>
    </source>
</evidence>
<dbReference type="AlphaFoldDB" id="A0A7V8FI56"/>
<comment type="caution">
    <text evidence="1">The sequence shown here is derived from an EMBL/GenBank/DDBJ whole genome shotgun (WGS) entry which is preliminary data.</text>
</comment>
<dbReference type="EMBL" id="WNDS01000002">
    <property type="protein sequence ID" value="KAF1016193.1"/>
    <property type="molecule type" value="Genomic_DNA"/>
</dbReference>
<dbReference type="Proteomes" id="UP000487117">
    <property type="component" value="Unassembled WGS sequence"/>
</dbReference>
<sequence length="55" mass="6141">MSFGKAEQCQVILSISSGTLVDQRYIDWAVEEGYAAIDDNNHATVTEEGWKFMQG</sequence>
<gene>
    <name evidence="1" type="ORF">GAK31_01682</name>
</gene>
<evidence type="ECO:0000313" key="1">
    <source>
        <dbReference type="EMBL" id="KAF1016193.1"/>
    </source>
</evidence>
<protein>
    <submittedName>
        <fullName evidence="1">Uncharacterized protein</fullName>
    </submittedName>
</protein>
<reference evidence="2" key="1">
    <citation type="journal article" date="2020" name="MBio">
        <title>Horizontal gene transfer to a defensive symbiont with a reduced genome amongst a multipartite beetle microbiome.</title>
        <authorList>
            <person name="Waterworth S.C."/>
            <person name="Florez L.V."/>
            <person name="Rees E.R."/>
            <person name="Hertweck C."/>
            <person name="Kaltenpoth M."/>
            <person name="Kwan J.C."/>
        </authorList>
    </citation>
    <scope>NUCLEOTIDE SEQUENCE [LARGE SCALE GENOMIC DNA]</scope>
</reference>
<proteinExistence type="predicted"/>
<organism evidence="1 2">
    <name type="scientific">Stenotrophomonas maltophilia</name>
    <name type="common">Pseudomonas maltophilia</name>
    <name type="synonym">Xanthomonas maltophilia</name>
    <dbReference type="NCBI Taxonomy" id="40324"/>
    <lineage>
        <taxon>Bacteria</taxon>
        <taxon>Pseudomonadati</taxon>
        <taxon>Pseudomonadota</taxon>
        <taxon>Gammaproteobacteria</taxon>
        <taxon>Lysobacterales</taxon>
        <taxon>Lysobacteraceae</taxon>
        <taxon>Stenotrophomonas</taxon>
        <taxon>Stenotrophomonas maltophilia group</taxon>
    </lineage>
</organism>
<name>A0A7V8FI56_STEMA</name>
<accession>A0A7V8FI56</accession>